<evidence type="ECO:0000256" key="1">
    <source>
        <dbReference type="ARBA" id="ARBA00004196"/>
    </source>
</evidence>
<dbReference type="EMBL" id="JXAK01000019">
    <property type="protein sequence ID" value="KIL40595.1"/>
    <property type="molecule type" value="Genomic_DNA"/>
</dbReference>
<dbReference type="Proteomes" id="UP000031967">
    <property type="component" value="Unassembled WGS sequence"/>
</dbReference>
<comment type="caution">
    <text evidence="7">The sequence shown here is derived from an EMBL/GenBank/DDBJ whole genome shotgun (WGS) entry which is preliminary data.</text>
</comment>
<evidence type="ECO:0000256" key="5">
    <source>
        <dbReference type="RuleBase" id="RU003512"/>
    </source>
</evidence>
<evidence type="ECO:0008006" key="9">
    <source>
        <dbReference type="Google" id="ProtNLM"/>
    </source>
</evidence>
<name>A0ABR5AI31_9BACL</name>
<dbReference type="InterPro" id="IPR006128">
    <property type="entry name" value="Lipoprotein_PsaA-like"/>
</dbReference>
<evidence type="ECO:0000256" key="3">
    <source>
        <dbReference type="ARBA" id="ARBA00022723"/>
    </source>
</evidence>
<feature type="chain" id="PRO_5047169223" description="ABC transporter substrate-binding protein" evidence="6">
    <location>
        <begin position="31"/>
        <end position="312"/>
    </location>
</feature>
<dbReference type="Pfam" id="PF01297">
    <property type="entry name" value="ZnuA"/>
    <property type="match status" value="1"/>
</dbReference>
<dbReference type="InterPro" id="IPR006127">
    <property type="entry name" value="ZnuA-like"/>
</dbReference>
<feature type="signal peptide" evidence="6">
    <location>
        <begin position="1"/>
        <end position="30"/>
    </location>
</feature>
<keyword evidence="8" id="KW-1185">Reference proteome</keyword>
<comment type="subcellular location">
    <subcellularLocation>
        <location evidence="1">Cell envelope</location>
    </subcellularLocation>
</comment>
<proteinExistence type="inferred from homology"/>
<keyword evidence="3" id="KW-0479">Metal-binding</keyword>
<dbReference type="PRINTS" id="PR00690">
    <property type="entry name" value="ADHESNFAMILY"/>
</dbReference>
<evidence type="ECO:0000313" key="8">
    <source>
        <dbReference type="Proteomes" id="UP000031967"/>
    </source>
</evidence>
<evidence type="ECO:0000256" key="2">
    <source>
        <dbReference type="ARBA" id="ARBA00022448"/>
    </source>
</evidence>
<comment type="similarity">
    <text evidence="5">Belongs to the bacterial solute-binding protein 9 family.</text>
</comment>
<evidence type="ECO:0000313" key="7">
    <source>
        <dbReference type="EMBL" id="KIL40595.1"/>
    </source>
</evidence>
<dbReference type="InterPro" id="IPR050492">
    <property type="entry name" value="Bact_metal-bind_prot9"/>
</dbReference>
<dbReference type="PANTHER" id="PTHR42953:SF1">
    <property type="entry name" value="METAL-BINDING PROTEIN HI_0362-RELATED"/>
    <property type="match status" value="1"/>
</dbReference>
<organism evidence="7 8">
    <name type="scientific">Gordoniibacillus kamchatkensis</name>
    <dbReference type="NCBI Taxonomy" id="1590651"/>
    <lineage>
        <taxon>Bacteria</taxon>
        <taxon>Bacillati</taxon>
        <taxon>Bacillota</taxon>
        <taxon>Bacilli</taxon>
        <taxon>Bacillales</taxon>
        <taxon>Paenibacillaceae</taxon>
        <taxon>Gordoniibacillus</taxon>
    </lineage>
</organism>
<evidence type="ECO:0000256" key="6">
    <source>
        <dbReference type="SAM" id="SignalP"/>
    </source>
</evidence>
<sequence length="312" mass="33539">MPFANSFSKVRSLSIATLSTALLLSGCGAAGTGPATNNADSASAPTGKIKLVAAENFYGEAAKAVGGDYVEVTSILNSPDADPHDFEPTPEASKSVHDAQVVVYNGIGYDEWMKKLIDASGDAKNKAVIAVGSDIMGKKEGDNEHIWYNPDTMPKYVDRLAEQLSKLDPSHKDAYRKQADAYKASLAPFTSLVKELKQASPVPVAVSEPVFDYMAEALNLSVSDKKFSMAAEEETDPAPAEVAQLQNDIKGKKITMFVNNIQASSPTVKNIVELAKQNEVPVIEVTETLPSGKNYVQWMVDQLNQIKAALKK</sequence>
<dbReference type="Gene3D" id="3.40.50.1980">
    <property type="entry name" value="Nitrogenase molybdenum iron protein domain"/>
    <property type="match status" value="2"/>
</dbReference>
<dbReference type="PANTHER" id="PTHR42953">
    <property type="entry name" value="HIGH-AFFINITY ZINC UPTAKE SYSTEM PROTEIN ZNUA-RELATED"/>
    <property type="match status" value="1"/>
</dbReference>
<keyword evidence="4 6" id="KW-0732">Signal</keyword>
<keyword evidence="2 5" id="KW-0813">Transport</keyword>
<evidence type="ECO:0000256" key="4">
    <source>
        <dbReference type="ARBA" id="ARBA00022729"/>
    </source>
</evidence>
<gene>
    <name evidence="7" type="ORF">SD70_12715</name>
</gene>
<accession>A0ABR5AI31</accession>
<reference evidence="7 8" key="1">
    <citation type="submission" date="2014-12" db="EMBL/GenBank/DDBJ databases">
        <title>Draft genome sequence of Paenibacillus kamchatkensis strain B-2647.</title>
        <authorList>
            <person name="Karlyshev A.V."/>
            <person name="Kudryashova E.B."/>
        </authorList>
    </citation>
    <scope>NUCLEOTIDE SEQUENCE [LARGE SCALE GENOMIC DNA]</scope>
    <source>
        <strain evidence="7 8">VKM B-2647</strain>
    </source>
</reference>
<dbReference type="SUPFAM" id="SSF53807">
    <property type="entry name" value="Helical backbone' metal receptor"/>
    <property type="match status" value="1"/>
</dbReference>
<protein>
    <recommendedName>
        <fullName evidence="9">ABC transporter substrate-binding protein</fullName>
    </recommendedName>
</protein>